<proteinExistence type="inferred from homology"/>
<dbReference type="Gene3D" id="3.30.1140.40">
    <property type="entry name" value="Tctex-1"/>
    <property type="match status" value="1"/>
</dbReference>
<dbReference type="Proteomes" id="UP000230750">
    <property type="component" value="Unassembled WGS sequence"/>
</dbReference>
<gene>
    <name evidence="3" type="ORF">BSL78_03478</name>
</gene>
<reference evidence="3 4" key="1">
    <citation type="journal article" date="2017" name="PLoS Biol.">
        <title>The sea cucumber genome provides insights into morphological evolution and visceral regeneration.</title>
        <authorList>
            <person name="Zhang X."/>
            <person name="Sun L."/>
            <person name="Yuan J."/>
            <person name="Sun Y."/>
            <person name="Gao Y."/>
            <person name="Zhang L."/>
            <person name="Li S."/>
            <person name="Dai H."/>
            <person name="Hamel J.F."/>
            <person name="Liu C."/>
            <person name="Yu Y."/>
            <person name="Liu S."/>
            <person name="Lin W."/>
            <person name="Guo K."/>
            <person name="Jin S."/>
            <person name="Xu P."/>
            <person name="Storey K.B."/>
            <person name="Huan P."/>
            <person name="Zhang T."/>
            <person name="Zhou Y."/>
            <person name="Zhang J."/>
            <person name="Lin C."/>
            <person name="Li X."/>
            <person name="Xing L."/>
            <person name="Huo D."/>
            <person name="Sun M."/>
            <person name="Wang L."/>
            <person name="Mercier A."/>
            <person name="Li F."/>
            <person name="Yang H."/>
            <person name="Xiang J."/>
        </authorList>
    </citation>
    <scope>NUCLEOTIDE SEQUENCE [LARGE SCALE GENOMIC DNA]</scope>
    <source>
        <strain evidence="3">Shaxun</strain>
        <tissue evidence="3">Muscle</tissue>
    </source>
</reference>
<dbReference type="STRING" id="307972.A0A2G8LH99"/>
<comment type="similarity">
    <text evidence="1">Belongs to the dynein light chain Tctex-type family.</text>
</comment>
<organism evidence="3 4">
    <name type="scientific">Stichopus japonicus</name>
    <name type="common">Sea cucumber</name>
    <dbReference type="NCBI Taxonomy" id="307972"/>
    <lineage>
        <taxon>Eukaryota</taxon>
        <taxon>Metazoa</taxon>
        <taxon>Echinodermata</taxon>
        <taxon>Eleutherozoa</taxon>
        <taxon>Echinozoa</taxon>
        <taxon>Holothuroidea</taxon>
        <taxon>Aspidochirotacea</taxon>
        <taxon>Aspidochirotida</taxon>
        <taxon>Stichopodidae</taxon>
        <taxon>Apostichopus</taxon>
    </lineage>
</organism>
<evidence type="ECO:0000256" key="2">
    <source>
        <dbReference type="SAM" id="MobiDB-lite"/>
    </source>
</evidence>
<sequence length="198" mass="22239">MAALSVSNLEQFNKQDSTSTTHPRIKRKQSVASRRSSLSSSTGAERWRRLSRGYSISLIGGSHRNLRSAVDTPQSKPSNKFENTYKMLPDEGCKFNPGPVEVIIRSVLETSLHGARYEPRTCAIFAQRISDEIKQRVKEFQLPRYKLVTHVYIGANQGQSIQMVSRAVWDTSTDSFATSCYTNKTLFAVGAVHAVYFE</sequence>
<evidence type="ECO:0000313" key="3">
    <source>
        <dbReference type="EMBL" id="PIK59623.1"/>
    </source>
</evidence>
<feature type="region of interest" description="Disordered" evidence="2">
    <location>
        <begin position="1"/>
        <end position="44"/>
    </location>
</feature>
<dbReference type="EMBL" id="MRZV01000078">
    <property type="protein sequence ID" value="PIK59623.1"/>
    <property type="molecule type" value="Genomic_DNA"/>
</dbReference>
<dbReference type="PANTHER" id="PTHR21255">
    <property type="entry name" value="T-COMPLEX-ASSOCIATED-TESTIS-EXPRESSED 1/ DYNEIN LIGHT CHAIN"/>
    <property type="match status" value="1"/>
</dbReference>
<dbReference type="GO" id="GO:0045505">
    <property type="term" value="F:dynein intermediate chain binding"/>
    <property type="evidence" value="ECO:0007669"/>
    <property type="project" value="TreeGrafter"/>
</dbReference>
<dbReference type="AlphaFoldDB" id="A0A2G8LH99"/>
<dbReference type="Pfam" id="PF03645">
    <property type="entry name" value="Tctex-1"/>
    <property type="match status" value="1"/>
</dbReference>
<feature type="compositionally biased region" description="Polar residues" evidence="2">
    <location>
        <begin position="1"/>
        <end position="22"/>
    </location>
</feature>
<evidence type="ECO:0000256" key="1">
    <source>
        <dbReference type="ARBA" id="ARBA00005361"/>
    </source>
</evidence>
<name>A0A2G8LH99_STIJA</name>
<accession>A0A2G8LH99</accession>
<dbReference type="OrthoDB" id="10260741at2759"/>
<protein>
    <submittedName>
        <fullName evidence="3">Putative tctex1 domain-containing protein 1-like</fullName>
    </submittedName>
</protein>
<dbReference type="PANTHER" id="PTHR21255:SF65">
    <property type="entry name" value="TCTEX1 DOMAIN-CONTAINING PROTEIN 2"/>
    <property type="match status" value="1"/>
</dbReference>
<dbReference type="InterPro" id="IPR005334">
    <property type="entry name" value="Tctex-1-like"/>
</dbReference>
<dbReference type="InterPro" id="IPR038586">
    <property type="entry name" value="Tctex-1-like_sf"/>
</dbReference>
<keyword evidence="4" id="KW-1185">Reference proteome</keyword>
<dbReference type="GO" id="GO:0007018">
    <property type="term" value="P:microtubule-based movement"/>
    <property type="evidence" value="ECO:0007669"/>
    <property type="project" value="TreeGrafter"/>
</dbReference>
<dbReference type="GO" id="GO:0005868">
    <property type="term" value="C:cytoplasmic dynein complex"/>
    <property type="evidence" value="ECO:0007669"/>
    <property type="project" value="TreeGrafter"/>
</dbReference>
<evidence type="ECO:0000313" key="4">
    <source>
        <dbReference type="Proteomes" id="UP000230750"/>
    </source>
</evidence>
<dbReference type="GO" id="GO:0005737">
    <property type="term" value="C:cytoplasm"/>
    <property type="evidence" value="ECO:0007669"/>
    <property type="project" value="TreeGrafter"/>
</dbReference>
<comment type="caution">
    <text evidence="3">The sequence shown here is derived from an EMBL/GenBank/DDBJ whole genome shotgun (WGS) entry which is preliminary data.</text>
</comment>